<reference evidence="2 3" key="2">
    <citation type="submission" date="2018-11" db="EMBL/GenBank/DDBJ databases">
        <authorList>
            <consortium name="Pathogen Informatics"/>
        </authorList>
    </citation>
    <scope>NUCLEOTIDE SEQUENCE [LARGE SCALE GENOMIC DNA]</scope>
    <source>
        <strain evidence="2 3">Egypt</strain>
    </source>
</reference>
<evidence type="ECO:0000313" key="3">
    <source>
        <dbReference type="Proteomes" id="UP000272942"/>
    </source>
</evidence>
<evidence type="ECO:0000256" key="1">
    <source>
        <dbReference type="SAM" id="Phobius"/>
    </source>
</evidence>
<accession>A0A183B4R0</accession>
<reference evidence="4" key="1">
    <citation type="submission" date="2016-06" db="UniProtKB">
        <authorList>
            <consortium name="WormBaseParasite"/>
        </authorList>
    </citation>
    <scope>IDENTIFICATION</scope>
</reference>
<dbReference type="SUPFAM" id="SSF54197">
    <property type="entry name" value="HIT-like"/>
    <property type="match status" value="1"/>
</dbReference>
<feature type="transmembrane region" description="Helical" evidence="1">
    <location>
        <begin position="108"/>
        <end position="127"/>
    </location>
</feature>
<dbReference type="InterPro" id="IPR036265">
    <property type="entry name" value="HIT-like_sf"/>
</dbReference>
<dbReference type="OrthoDB" id="1915375at2759"/>
<organism evidence="4">
    <name type="scientific">Echinostoma caproni</name>
    <dbReference type="NCBI Taxonomy" id="27848"/>
    <lineage>
        <taxon>Eukaryota</taxon>
        <taxon>Metazoa</taxon>
        <taxon>Spiralia</taxon>
        <taxon>Lophotrochozoa</taxon>
        <taxon>Platyhelminthes</taxon>
        <taxon>Trematoda</taxon>
        <taxon>Digenea</taxon>
        <taxon>Plagiorchiida</taxon>
        <taxon>Echinostomata</taxon>
        <taxon>Echinostomatoidea</taxon>
        <taxon>Echinostomatidae</taxon>
        <taxon>Echinostoma</taxon>
    </lineage>
</organism>
<dbReference type="EMBL" id="UZAN01056923">
    <property type="protein sequence ID" value="VDP91466.1"/>
    <property type="molecule type" value="Genomic_DNA"/>
</dbReference>
<keyword evidence="1" id="KW-0812">Transmembrane</keyword>
<dbReference type="Proteomes" id="UP000272942">
    <property type="component" value="Unassembled WGS sequence"/>
</dbReference>
<gene>
    <name evidence="2" type="ORF">ECPE_LOCUS14194</name>
</gene>
<evidence type="ECO:0000313" key="4">
    <source>
        <dbReference type="WBParaSite" id="ECPE_0001423501-mRNA-1"/>
    </source>
</evidence>
<sequence>MVSKRTMRKRCVFCEIANGTDVEAEIKDEVCEVFNDHKYPHARYHFLCVLFATKWDLPRILCTFHAIVFNSLSFGFHRPPFNSIHHLHMHIVGPVTEMRYHIAFDPRLFIFIPVGSSVHVVLISIQVDKAIRRIQGKKASRLHPNQND</sequence>
<protein>
    <submittedName>
        <fullName evidence="4">HIT domain-containing protein</fullName>
    </submittedName>
</protein>
<keyword evidence="1" id="KW-1133">Transmembrane helix</keyword>
<name>A0A183B4R0_9TREM</name>
<keyword evidence="1" id="KW-0472">Membrane</keyword>
<evidence type="ECO:0000313" key="2">
    <source>
        <dbReference type="EMBL" id="VDP91466.1"/>
    </source>
</evidence>
<dbReference type="AlphaFoldDB" id="A0A183B4R0"/>
<proteinExistence type="predicted"/>
<dbReference type="WBParaSite" id="ECPE_0001423501-mRNA-1">
    <property type="protein sequence ID" value="ECPE_0001423501-mRNA-1"/>
    <property type="gene ID" value="ECPE_0001423501"/>
</dbReference>
<keyword evidence="3" id="KW-1185">Reference proteome</keyword>